<feature type="signal peptide" evidence="3">
    <location>
        <begin position="1"/>
        <end position="25"/>
    </location>
</feature>
<dbReference type="AlphaFoldDB" id="A0A8B7NHU5"/>
<accession>A0A8B7NHU5</accession>
<feature type="chain" id="PRO_5034826984" evidence="3">
    <location>
        <begin position="26"/>
        <end position="506"/>
    </location>
</feature>
<evidence type="ECO:0000313" key="5">
    <source>
        <dbReference type="RefSeq" id="XP_018012936.1"/>
    </source>
</evidence>
<feature type="compositionally biased region" description="Polar residues" evidence="1">
    <location>
        <begin position="315"/>
        <end position="332"/>
    </location>
</feature>
<sequence length="506" mass="54903">MSAEEIQNALFVVLSYVVWLNEVDCQIYNEGFGRISTDNLLPYAVRGEAPSSDNCSKMQEECRVKTYRDHADSTHVEVSCYCYFHKADVSGTLHDLMNTPCPLVPKLGQRVTYASLNITQCAVEKQTVPLSLLLALRRSDHLQLLIADSAPVRFPRPDDRGQNSAHGQHGSLTELGMRTVNVHIVNSKVSGIDRGLVDGCKQLRFLASNSDIGVLGDDAFTSHEHEDVVITIQNSNVTKISKNSVRMPTSGRLLINNSRIGALDEGSISGSGDLSLISSKIGLLSRGSVNMIGLSKLEMQDCSVAAVEQFAVISSSSAPPEPGSNLSLSGTENRPVAADDETRTSQCHAIFSGNHFMSIHSMAFSHLCKAKQVTWHSNEVVDALSGPVVLESDGCPLPASSIVTTTKLPCNNCSLFDPSDIKMCNIYVNSWCSHCDGNFTCSKSLEEYLTMSCPNGPDKIATLTNTCRGKKTPRSLGLNSSPARITYIFDLIAVGLVVVFVVYQFD</sequence>
<gene>
    <name evidence="5" type="primary">LOC108670006</name>
</gene>
<feature type="transmembrane region" description="Helical" evidence="2">
    <location>
        <begin position="485"/>
        <end position="505"/>
    </location>
</feature>
<dbReference type="KEGG" id="hazt:108670006"/>
<proteinExistence type="predicted"/>
<dbReference type="Proteomes" id="UP000694843">
    <property type="component" value="Unplaced"/>
</dbReference>
<keyword evidence="2" id="KW-1133">Transmembrane helix</keyword>
<keyword evidence="2" id="KW-0812">Transmembrane</keyword>
<evidence type="ECO:0000313" key="4">
    <source>
        <dbReference type="Proteomes" id="UP000694843"/>
    </source>
</evidence>
<reference evidence="5" key="1">
    <citation type="submission" date="2025-08" db="UniProtKB">
        <authorList>
            <consortium name="RefSeq"/>
        </authorList>
    </citation>
    <scope>IDENTIFICATION</scope>
    <source>
        <tissue evidence="5">Whole organism</tissue>
    </source>
</reference>
<feature type="region of interest" description="Disordered" evidence="1">
    <location>
        <begin position="315"/>
        <end position="335"/>
    </location>
</feature>
<dbReference type="RefSeq" id="XP_018012936.1">
    <property type="nucleotide sequence ID" value="XM_018157447.2"/>
</dbReference>
<dbReference type="OrthoDB" id="6374882at2759"/>
<name>A0A8B7NHU5_HYAAZ</name>
<evidence type="ECO:0000256" key="2">
    <source>
        <dbReference type="SAM" id="Phobius"/>
    </source>
</evidence>
<keyword evidence="2" id="KW-0472">Membrane</keyword>
<organism evidence="4 5">
    <name type="scientific">Hyalella azteca</name>
    <name type="common">Amphipod</name>
    <dbReference type="NCBI Taxonomy" id="294128"/>
    <lineage>
        <taxon>Eukaryota</taxon>
        <taxon>Metazoa</taxon>
        <taxon>Ecdysozoa</taxon>
        <taxon>Arthropoda</taxon>
        <taxon>Crustacea</taxon>
        <taxon>Multicrustacea</taxon>
        <taxon>Malacostraca</taxon>
        <taxon>Eumalacostraca</taxon>
        <taxon>Peracarida</taxon>
        <taxon>Amphipoda</taxon>
        <taxon>Senticaudata</taxon>
        <taxon>Talitrida</taxon>
        <taxon>Talitroidea</taxon>
        <taxon>Hyalellidae</taxon>
        <taxon>Hyalella</taxon>
    </lineage>
</organism>
<evidence type="ECO:0000256" key="3">
    <source>
        <dbReference type="SAM" id="SignalP"/>
    </source>
</evidence>
<keyword evidence="4" id="KW-1185">Reference proteome</keyword>
<dbReference type="GeneID" id="108670006"/>
<keyword evidence="3" id="KW-0732">Signal</keyword>
<protein>
    <submittedName>
        <fullName evidence="5">Uncharacterized protein LOC108670006 isoform X1</fullName>
    </submittedName>
</protein>
<evidence type="ECO:0000256" key="1">
    <source>
        <dbReference type="SAM" id="MobiDB-lite"/>
    </source>
</evidence>